<dbReference type="InterPro" id="IPR001719">
    <property type="entry name" value="AP_endonuc_2"/>
</dbReference>
<feature type="binding site" evidence="7">
    <location>
        <position position="67"/>
    </location>
    <ligand>
        <name>Zn(2+)</name>
        <dbReference type="ChEBI" id="CHEBI:29105"/>
        <label>1</label>
    </ligand>
</feature>
<keyword evidence="6 7" id="KW-0234">DNA repair</keyword>
<feature type="binding site" evidence="7">
    <location>
        <position position="226"/>
    </location>
    <ligand>
        <name>Zn(2+)</name>
        <dbReference type="ChEBI" id="CHEBI:29105"/>
        <label>3</label>
    </ligand>
</feature>
<evidence type="ECO:0000256" key="7">
    <source>
        <dbReference type="HAMAP-Rule" id="MF_00152"/>
    </source>
</evidence>
<dbReference type="HAMAP" id="MF_00152">
    <property type="entry name" value="Nfo"/>
    <property type="match status" value="1"/>
</dbReference>
<feature type="binding site" evidence="7">
    <location>
        <position position="211"/>
    </location>
    <ligand>
        <name>Zn(2+)</name>
        <dbReference type="ChEBI" id="CHEBI:29105"/>
        <label>2</label>
    </ligand>
</feature>
<dbReference type="PROSITE" id="PS00731">
    <property type="entry name" value="AP_NUCLEASE_F2_3"/>
    <property type="match status" value="1"/>
</dbReference>
<feature type="binding site" evidence="7">
    <location>
        <position position="142"/>
    </location>
    <ligand>
        <name>Zn(2+)</name>
        <dbReference type="ChEBI" id="CHEBI:29105"/>
        <label>1</label>
    </ligand>
</feature>
<accession>A0A1M4YNH0</accession>
<dbReference type="NCBIfam" id="TIGR00587">
    <property type="entry name" value="nfo"/>
    <property type="match status" value="1"/>
</dbReference>
<feature type="domain" description="Xylose isomerase-like TIM barrel" evidence="8">
    <location>
        <begin position="21"/>
        <end position="273"/>
    </location>
</feature>
<feature type="binding site" evidence="7">
    <location>
        <position position="224"/>
    </location>
    <ligand>
        <name>Zn(2+)</name>
        <dbReference type="ChEBI" id="CHEBI:29105"/>
        <label>3</label>
    </ligand>
</feature>
<gene>
    <name evidence="7" type="primary">nfo</name>
    <name evidence="9" type="ORF">SAMN02746064_01821</name>
</gene>
<dbReference type="SUPFAM" id="SSF51658">
    <property type="entry name" value="Xylose isomerase-like"/>
    <property type="match status" value="1"/>
</dbReference>
<dbReference type="OrthoDB" id="9805666at2"/>
<evidence type="ECO:0000256" key="1">
    <source>
        <dbReference type="ARBA" id="ARBA00005340"/>
    </source>
</evidence>
<feature type="binding site" evidence="7">
    <location>
        <position position="256"/>
    </location>
    <ligand>
        <name>Zn(2+)</name>
        <dbReference type="ChEBI" id="CHEBI:29105"/>
        <label>2</label>
    </ligand>
</feature>
<dbReference type="AlphaFoldDB" id="A0A1M4YNH0"/>
<sequence>MLKIGCHLSISKGYYKAGLDALAIDANTFQFFTRNPRGGSAKKIDLKDIEKFTKLFNENGFAPLFAHGPYTMNLCSDKRDIRDFAKNVFKEDLERLKLLPESYYIFHPGSHVGQGVEKGIDYIVEAMNDAIKEDCETTVLLEGMSGKGTEIGGRLEELKLIIDGVKHNKKVGICIDSCHLYSAGYDVVKDLDGVIEEIDKSVGMDKLMAVHLNDSKMEFASNKDRHEVLGKGTLGKEAIINIINHPLLKDLVFNLETPNELDGYKNEIAFLKANYKE</sequence>
<keyword evidence="5 7" id="KW-0862">Zinc</keyword>
<dbReference type="CDD" id="cd00019">
    <property type="entry name" value="AP2Ec"/>
    <property type="match status" value="1"/>
</dbReference>
<evidence type="ECO:0000256" key="5">
    <source>
        <dbReference type="ARBA" id="ARBA00022833"/>
    </source>
</evidence>
<dbReference type="STRING" id="1120975.SAMN02746064_01821"/>
<name>A0A1M4YNH0_9FIRM</name>
<dbReference type="EMBL" id="FQTU01000013">
    <property type="protein sequence ID" value="SHF07187.1"/>
    <property type="molecule type" value="Genomic_DNA"/>
</dbReference>
<feature type="binding site" evidence="7">
    <location>
        <position position="179"/>
    </location>
    <ligand>
        <name>Zn(2+)</name>
        <dbReference type="ChEBI" id="CHEBI:29105"/>
        <label>3</label>
    </ligand>
</feature>
<feature type="binding site" evidence="7">
    <location>
        <position position="176"/>
    </location>
    <ligand>
        <name>Zn(2+)</name>
        <dbReference type="ChEBI" id="CHEBI:29105"/>
        <label>2</label>
    </ligand>
</feature>
<protein>
    <recommendedName>
        <fullName evidence="7">Probable endonuclease 4</fullName>
        <ecNumber evidence="7">3.1.21.2</ecNumber>
    </recommendedName>
    <alternativeName>
        <fullName evidence="7">Endodeoxyribonuclease IV</fullName>
    </alternativeName>
    <alternativeName>
        <fullName evidence="7">Endonuclease IV</fullName>
    </alternativeName>
</protein>
<evidence type="ECO:0000259" key="8">
    <source>
        <dbReference type="Pfam" id="PF01261"/>
    </source>
</evidence>
<dbReference type="GO" id="GO:0008833">
    <property type="term" value="F:deoxyribonuclease IV (phage-T4-induced) activity"/>
    <property type="evidence" value="ECO:0007669"/>
    <property type="project" value="UniProtKB-UniRule"/>
</dbReference>
<keyword evidence="3 7" id="KW-0227">DNA damage</keyword>
<dbReference type="Proteomes" id="UP000184251">
    <property type="component" value="Unassembled WGS sequence"/>
</dbReference>
<reference evidence="9 10" key="1">
    <citation type="submission" date="2016-11" db="EMBL/GenBank/DDBJ databases">
        <authorList>
            <person name="Jaros S."/>
            <person name="Januszkiewicz K."/>
            <person name="Wedrychowicz H."/>
        </authorList>
    </citation>
    <scope>NUCLEOTIDE SEQUENCE [LARGE SCALE GENOMIC DNA]</scope>
    <source>
        <strain evidence="9 10">DSM 14828</strain>
    </source>
</reference>
<dbReference type="InterPro" id="IPR013022">
    <property type="entry name" value="Xyl_isomerase-like_TIM-brl"/>
</dbReference>
<dbReference type="SMART" id="SM00518">
    <property type="entry name" value="AP2Ec"/>
    <property type="match status" value="1"/>
</dbReference>
<keyword evidence="2 7" id="KW-0479">Metal-binding</keyword>
<keyword evidence="7" id="KW-0540">Nuclease</keyword>
<dbReference type="GO" id="GO:0003906">
    <property type="term" value="F:DNA-(apurinic or apyrimidinic site) endonuclease activity"/>
    <property type="evidence" value="ECO:0007669"/>
    <property type="project" value="TreeGrafter"/>
</dbReference>
<proteinExistence type="inferred from homology"/>
<feature type="binding site" evidence="7">
    <location>
        <position position="107"/>
    </location>
    <ligand>
        <name>Zn(2+)</name>
        <dbReference type="ChEBI" id="CHEBI:29105"/>
        <label>1</label>
    </ligand>
</feature>
<dbReference type="PANTHER" id="PTHR21445:SF0">
    <property type="entry name" value="APURINIC-APYRIMIDINIC ENDONUCLEASE"/>
    <property type="match status" value="1"/>
</dbReference>
<dbReference type="RefSeq" id="WP_073271255.1">
    <property type="nucleotide sequence ID" value="NZ_FQTU01000013.1"/>
</dbReference>
<evidence type="ECO:0000313" key="10">
    <source>
        <dbReference type="Proteomes" id="UP000184251"/>
    </source>
</evidence>
<evidence type="ECO:0000256" key="6">
    <source>
        <dbReference type="ARBA" id="ARBA00023204"/>
    </source>
</evidence>
<dbReference type="EC" id="3.1.21.2" evidence="7"/>
<comment type="similarity">
    <text evidence="1 7">Belongs to the AP endonuclease 2 family.</text>
</comment>
<keyword evidence="10" id="KW-1185">Reference proteome</keyword>
<dbReference type="InterPro" id="IPR018246">
    <property type="entry name" value="AP_endonuc_F2_Zn_BS"/>
</dbReference>
<organism evidence="9 10">
    <name type="scientific">Alkalibacter saccharofermentans DSM 14828</name>
    <dbReference type="NCBI Taxonomy" id="1120975"/>
    <lineage>
        <taxon>Bacteria</taxon>
        <taxon>Bacillati</taxon>
        <taxon>Bacillota</taxon>
        <taxon>Clostridia</taxon>
        <taxon>Eubacteriales</taxon>
        <taxon>Eubacteriaceae</taxon>
        <taxon>Alkalibacter</taxon>
    </lineage>
</organism>
<dbReference type="GO" id="GO:0003677">
    <property type="term" value="F:DNA binding"/>
    <property type="evidence" value="ECO:0007669"/>
    <property type="project" value="InterPro"/>
</dbReference>
<dbReference type="GO" id="GO:0008270">
    <property type="term" value="F:zinc ion binding"/>
    <property type="evidence" value="ECO:0007669"/>
    <property type="project" value="UniProtKB-UniRule"/>
</dbReference>
<evidence type="ECO:0000256" key="4">
    <source>
        <dbReference type="ARBA" id="ARBA00022801"/>
    </source>
</evidence>
<comment type="function">
    <text evidence="7">Endonuclease IV plays a role in DNA repair. It cleaves phosphodiester bonds at apurinic or apyrimidinic (AP) sites, generating a 3'-hydroxyl group and a 5'-terminal sugar phosphate.</text>
</comment>
<dbReference type="InterPro" id="IPR036237">
    <property type="entry name" value="Xyl_isomerase-like_sf"/>
</dbReference>
<dbReference type="PANTHER" id="PTHR21445">
    <property type="entry name" value="ENDONUCLEASE IV ENDODEOXYRIBONUCLEASE IV"/>
    <property type="match status" value="1"/>
</dbReference>
<dbReference type="GO" id="GO:0006284">
    <property type="term" value="P:base-excision repair"/>
    <property type="evidence" value="ECO:0007669"/>
    <property type="project" value="TreeGrafter"/>
</dbReference>
<comment type="cofactor">
    <cofactor evidence="7">
        <name>Zn(2+)</name>
        <dbReference type="ChEBI" id="CHEBI:29105"/>
    </cofactor>
    <text evidence="7">Binds 3 Zn(2+) ions.</text>
</comment>
<evidence type="ECO:0000256" key="3">
    <source>
        <dbReference type="ARBA" id="ARBA00022763"/>
    </source>
</evidence>
<evidence type="ECO:0000256" key="2">
    <source>
        <dbReference type="ARBA" id="ARBA00022723"/>
    </source>
</evidence>
<feature type="binding site" evidence="7">
    <location>
        <position position="142"/>
    </location>
    <ligand>
        <name>Zn(2+)</name>
        <dbReference type="ChEBI" id="CHEBI:29105"/>
        <label>2</label>
    </ligand>
</feature>
<comment type="catalytic activity">
    <reaction evidence="7">
        <text>Endonucleolytic cleavage to 5'-phosphooligonucleotide end-products.</text>
        <dbReference type="EC" id="3.1.21.2"/>
    </reaction>
</comment>
<evidence type="ECO:0000313" key="9">
    <source>
        <dbReference type="EMBL" id="SHF07187.1"/>
    </source>
</evidence>
<dbReference type="FunFam" id="3.20.20.150:FF:000001">
    <property type="entry name" value="Probable endonuclease 4"/>
    <property type="match status" value="1"/>
</dbReference>
<keyword evidence="7 9" id="KW-0255">Endonuclease</keyword>
<dbReference type="Gene3D" id="3.20.20.150">
    <property type="entry name" value="Divalent-metal-dependent TIM barrel enzymes"/>
    <property type="match status" value="1"/>
</dbReference>
<dbReference type="PROSITE" id="PS51432">
    <property type="entry name" value="AP_NUCLEASE_F2_4"/>
    <property type="match status" value="1"/>
</dbReference>
<dbReference type="GO" id="GO:0008081">
    <property type="term" value="F:phosphoric diester hydrolase activity"/>
    <property type="evidence" value="ECO:0007669"/>
    <property type="project" value="TreeGrafter"/>
</dbReference>
<dbReference type="Pfam" id="PF01261">
    <property type="entry name" value="AP_endonuc_2"/>
    <property type="match status" value="1"/>
</dbReference>
<keyword evidence="4 7" id="KW-0378">Hydrolase</keyword>